<dbReference type="Gene3D" id="3.50.30.50">
    <property type="entry name" value="Putative cyclase"/>
    <property type="match status" value="1"/>
</dbReference>
<dbReference type="Proteomes" id="UP000649829">
    <property type="component" value="Unassembled WGS sequence"/>
</dbReference>
<dbReference type="PANTHER" id="PTHR34861">
    <property type="match status" value="1"/>
</dbReference>
<dbReference type="EMBL" id="BMLF01000001">
    <property type="protein sequence ID" value="GGL92354.1"/>
    <property type="molecule type" value="Genomic_DNA"/>
</dbReference>
<keyword evidence="3" id="KW-1185">Reference proteome</keyword>
<organism evidence="2 3">
    <name type="scientific">Pseudooceanicola nanhaiensis</name>
    <dbReference type="NCBI Taxonomy" id="375761"/>
    <lineage>
        <taxon>Bacteria</taxon>
        <taxon>Pseudomonadati</taxon>
        <taxon>Pseudomonadota</taxon>
        <taxon>Alphaproteobacteria</taxon>
        <taxon>Rhodobacterales</taxon>
        <taxon>Paracoccaceae</taxon>
        <taxon>Pseudooceanicola</taxon>
    </lineage>
</organism>
<dbReference type="GO" id="GO:0019441">
    <property type="term" value="P:L-tryptophan catabolic process to kynurenine"/>
    <property type="evidence" value="ECO:0007669"/>
    <property type="project" value="InterPro"/>
</dbReference>
<accession>A0A917SPF5</accession>
<gene>
    <name evidence="2" type="ORF">GCM10011534_13170</name>
</gene>
<evidence type="ECO:0000256" key="1">
    <source>
        <dbReference type="SAM" id="SignalP"/>
    </source>
</evidence>
<protein>
    <submittedName>
        <fullName evidence="2">Polyketide cyclase</fullName>
    </submittedName>
</protein>
<reference evidence="2" key="1">
    <citation type="journal article" date="2014" name="Int. J. Syst. Evol. Microbiol.">
        <title>Complete genome sequence of Corynebacterium casei LMG S-19264T (=DSM 44701T), isolated from a smear-ripened cheese.</title>
        <authorList>
            <consortium name="US DOE Joint Genome Institute (JGI-PGF)"/>
            <person name="Walter F."/>
            <person name="Albersmeier A."/>
            <person name="Kalinowski J."/>
            <person name="Ruckert C."/>
        </authorList>
    </citation>
    <scope>NUCLEOTIDE SEQUENCE</scope>
    <source>
        <strain evidence="2">CGMCC 1.6293</strain>
    </source>
</reference>
<dbReference type="AlphaFoldDB" id="A0A917SPF5"/>
<evidence type="ECO:0000313" key="3">
    <source>
        <dbReference type="Proteomes" id="UP000649829"/>
    </source>
</evidence>
<keyword evidence="1" id="KW-0732">Signal</keyword>
<name>A0A917SPF5_9RHOB</name>
<dbReference type="InterPro" id="IPR037175">
    <property type="entry name" value="KFase_sf"/>
</dbReference>
<evidence type="ECO:0000313" key="2">
    <source>
        <dbReference type="EMBL" id="GGL92354.1"/>
    </source>
</evidence>
<dbReference type="InterPro" id="IPR007325">
    <property type="entry name" value="KFase/CYL"/>
</dbReference>
<sequence length="323" mass="34537">MTRLIAPALAGLVMMCAAGGAVAQDTAAADMSWTESQWGPEDEIGAANRMSPEATRAAAALVTEGKVYALGLTLDRDVPAFAPRSMSIAVLQPGQVNSSGLGETMTTYNDDIFMGWLGIGSQIDGLGHIGVDHTYYNGFEDSDFVMGDGLTKLGIEKVPPLVARGVLLDMAKHFGEPMLSEGTAYTREDIIAAAEAQGTEIREGDVVLFHSGWLDLLKEETRDAERYGSVEPGLGKTGAEYLAEIGVMAVGADTWGLEVLPFEEGVGVFEVHQILLAKNGIYILENMVTEELAADETYEFMFVLGQARVRGAVQMIINPVAIR</sequence>
<comment type="caution">
    <text evidence="2">The sequence shown here is derived from an EMBL/GenBank/DDBJ whole genome shotgun (WGS) entry which is preliminary data.</text>
</comment>
<dbReference type="RefSeq" id="WP_028286161.1">
    <property type="nucleotide sequence ID" value="NZ_BMLF01000001.1"/>
</dbReference>
<dbReference type="GO" id="GO:0004061">
    <property type="term" value="F:arylformamidase activity"/>
    <property type="evidence" value="ECO:0007669"/>
    <property type="project" value="InterPro"/>
</dbReference>
<reference evidence="2" key="2">
    <citation type="submission" date="2020-09" db="EMBL/GenBank/DDBJ databases">
        <authorList>
            <person name="Sun Q."/>
            <person name="Zhou Y."/>
        </authorList>
    </citation>
    <scope>NUCLEOTIDE SEQUENCE</scope>
    <source>
        <strain evidence="2">CGMCC 1.6293</strain>
    </source>
</reference>
<dbReference type="PANTHER" id="PTHR34861:SF10">
    <property type="entry name" value="CYCLASE"/>
    <property type="match status" value="1"/>
</dbReference>
<dbReference type="SUPFAM" id="SSF102198">
    <property type="entry name" value="Putative cyclase"/>
    <property type="match status" value="1"/>
</dbReference>
<feature type="chain" id="PRO_5036880583" evidence="1">
    <location>
        <begin position="24"/>
        <end position="323"/>
    </location>
</feature>
<proteinExistence type="predicted"/>
<dbReference type="Pfam" id="PF04199">
    <property type="entry name" value="Cyclase"/>
    <property type="match status" value="1"/>
</dbReference>
<feature type="signal peptide" evidence="1">
    <location>
        <begin position="1"/>
        <end position="23"/>
    </location>
</feature>